<accession>A0A1H4KA06</accession>
<dbReference type="Proteomes" id="UP000199183">
    <property type="component" value="Unassembled WGS sequence"/>
</dbReference>
<dbReference type="STRING" id="640635.SAMN04489806_1066"/>
<dbReference type="RefSeq" id="WP_176980727.1">
    <property type="nucleotide sequence ID" value="NZ_FNRY01000001.1"/>
</dbReference>
<dbReference type="EMBL" id="FNRY01000001">
    <property type="protein sequence ID" value="SEB54888.1"/>
    <property type="molecule type" value="Genomic_DNA"/>
</dbReference>
<evidence type="ECO:0000313" key="1">
    <source>
        <dbReference type="EMBL" id="SEB54888.1"/>
    </source>
</evidence>
<proteinExistence type="predicted"/>
<gene>
    <name evidence="1" type="ORF">SAMN04489806_1066</name>
</gene>
<sequence>MAKLLLASVLDELGSRNGDEWFCVRNQTRMHHVSSALLAGLAGLDPHSYLD</sequence>
<organism evidence="1 2">
    <name type="scientific">Paramicrobacterium humi</name>
    <dbReference type="NCBI Taxonomy" id="640635"/>
    <lineage>
        <taxon>Bacteria</taxon>
        <taxon>Bacillati</taxon>
        <taxon>Actinomycetota</taxon>
        <taxon>Actinomycetes</taxon>
        <taxon>Micrococcales</taxon>
        <taxon>Microbacteriaceae</taxon>
        <taxon>Paramicrobacterium</taxon>
    </lineage>
</organism>
<keyword evidence="2" id="KW-1185">Reference proteome</keyword>
<dbReference type="AlphaFoldDB" id="A0A1H4KA06"/>
<protein>
    <submittedName>
        <fullName evidence="1">Uncharacterized protein</fullName>
    </submittedName>
</protein>
<reference evidence="1 2" key="1">
    <citation type="submission" date="2016-10" db="EMBL/GenBank/DDBJ databases">
        <authorList>
            <person name="de Groot N.N."/>
        </authorList>
    </citation>
    <scope>NUCLEOTIDE SEQUENCE [LARGE SCALE GENOMIC DNA]</scope>
    <source>
        <strain evidence="1 2">DSM 21799</strain>
    </source>
</reference>
<evidence type="ECO:0000313" key="2">
    <source>
        <dbReference type="Proteomes" id="UP000199183"/>
    </source>
</evidence>
<name>A0A1H4KA06_9MICO</name>